<dbReference type="InterPro" id="IPR027424">
    <property type="entry name" value="Glucose_Oxidase_domain_2"/>
</dbReference>
<dbReference type="InterPro" id="IPR012132">
    <property type="entry name" value="GMC_OxRdtase"/>
</dbReference>
<reference evidence="11" key="1">
    <citation type="journal article" date="2023" name="Mol. Phylogenet. Evol.">
        <title>Genome-scale phylogeny and comparative genomics of the fungal order Sordariales.</title>
        <authorList>
            <person name="Hensen N."/>
            <person name="Bonometti L."/>
            <person name="Westerberg I."/>
            <person name="Brannstrom I.O."/>
            <person name="Guillou S."/>
            <person name="Cros-Aarteil S."/>
            <person name="Calhoun S."/>
            <person name="Haridas S."/>
            <person name="Kuo A."/>
            <person name="Mondo S."/>
            <person name="Pangilinan J."/>
            <person name="Riley R."/>
            <person name="LaButti K."/>
            <person name="Andreopoulos B."/>
            <person name="Lipzen A."/>
            <person name="Chen C."/>
            <person name="Yan M."/>
            <person name="Daum C."/>
            <person name="Ng V."/>
            <person name="Clum A."/>
            <person name="Steindorff A."/>
            <person name="Ohm R.A."/>
            <person name="Martin F."/>
            <person name="Silar P."/>
            <person name="Natvig D.O."/>
            <person name="Lalanne C."/>
            <person name="Gautier V."/>
            <person name="Ament-Velasquez S.L."/>
            <person name="Kruys A."/>
            <person name="Hutchinson M.I."/>
            <person name="Powell A.J."/>
            <person name="Barry K."/>
            <person name="Miller A.N."/>
            <person name="Grigoriev I.V."/>
            <person name="Debuchy R."/>
            <person name="Gladieux P."/>
            <person name="Hiltunen Thoren M."/>
            <person name="Johannesson H."/>
        </authorList>
    </citation>
    <scope>NUCLEOTIDE SEQUENCE</scope>
    <source>
        <strain evidence="11">PSN309</strain>
    </source>
</reference>
<evidence type="ECO:0000256" key="6">
    <source>
        <dbReference type="PIRSR" id="PIRSR000137-2"/>
    </source>
</evidence>
<feature type="signal peptide" evidence="8">
    <location>
        <begin position="1"/>
        <end position="19"/>
    </location>
</feature>
<dbReference type="EMBL" id="MU864439">
    <property type="protein sequence ID" value="KAK4185807.1"/>
    <property type="molecule type" value="Genomic_DNA"/>
</dbReference>
<evidence type="ECO:0000256" key="7">
    <source>
        <dbReference type="RuleBase" id="RU003968"/>
    </source>
</evidence>
<keyword evidence="12" id="KW-1185">Reference proteome</keyword>
<dbReference type="SUPFAM" id="SSF54373">
    <property type="entry name" value="FAD-linked reductases, C-terminal domain"/>
    <property type="match status" value="1"/>
</dbReference>
<evidence type="ECO:0000313" key="11">
    <source>
        <dbReference type="EMBL" id="KAK4185807.1"/>
    </source>
</evidence>
<dbReference type="Proteomes" id="UP001302126">
    <property type="component" value="Unassembled WGS sequence"/>
</dbReference>
<dbReference type="GO" id="GO:0050660">
    <property type="term" value="F:flavin adenine dinucleotide binding"/>
    <property type="evidence" value="ECO:0007669"/>
    <property type="project" value="InterPro"/>
</dbReference>
<dbReference type="PANTHER" id="PTHR11552:SF115">
    <property type="entry name" value="DEHYDROGENASE XPTC-RELATED"/>
    <property type="match status" value="1"/>
</dbReference>
<reference evidence="11" key="2">
    <citation type="submission" date="2023-05" db="EMBL/GenBank/DDBJ databases">
        <authorList>
            <consortium name="Lawrence Berkeley National Laboratory"/>
            <person name="Steindorff A."/>
            <person name="Hensen N."/>
            <person name="Bonometti L."/>
            <person name="Westerberg I."/>
            <person name="Brannstrom I.O."/>
            <person name="Guillou S."/>
            <person name="Cros-Aarteil S."/>
            <person name="Calhoun S."/>
            <person name="Haridas S."/>
            <person name="Kuo A."/>
            <person name="Mondo S."/>
            <person name="Pangilinan J."/>
            <person name="Riley R."/>
            <person name="Labutti K."/>
            <person name="Andreopoulos B."/>
            <person name="Lipzen A."/>
            <person name="Chen C."/>
            <person name="Yanf M."/>
            <person name="Daum C."/>
            <person name="Ng V."/>
            <person name="Clum A."/>
            <person name="Ohm R."/>
            <person name="Martin F."/>
            <person name="Silar P."/>
            <person name="Natvig D."/>
            <person name="Lalanne C."/>
            <person name="Gautier V."/>
            <person name="Ament-Velasquez S.L."/>
            <person name="Kruys A."/>
            <person name="Hutchinson M.I."/>
            <person name="Powell A.J."/>
            <person name="Barry K."/>
            <person name="Miller A.N."/>
            <person name="Grigoriev I.V."/>
            <person name="Debuchy R."/>
            <person name="Gladieux P."/>
            <person name="Thoren M.H."/>
            <person name="Johannesson H."/>
        </authorList>
    </citation>
    <scope>NUCLEOTIDE SEQUENCE</scope>
    <source>
        <strain evidence="11">PSN309</strain>
    </source>
</reference>
<gene>
    <name evidence="11" type="ORF">QBC35DRAFT_388734</name>
</gene>
<dbReference type="PROSITE" id="PS00623">
    <property type="entry name" value="GMC_OXRED_1"/>
    <property type="match status" value="1"/>
</dbReference>
<feature type="domain" description="Glucose-methanol-choline oxidoreductase N-terminal" evidence="9">
    <location>
        <begin position="95"/>
        <end position="118"/>
    </location>
</feature>
<evidence type="ECO:0000256" key="2">
    <source>
        <dbReference type="ARBA" id="ARBA00010790"/>
    </source>
</evidence>
<dbReference type="InterPro" id="IPR007867">
    <property type="entry name" value="GMC_OxRtase_C"/>
</dbReference>
<comment type="caution">
    <text evidence="11">The sequence shown here is derived from an EMBL/GenBank/DDBJ whole genome shotgun (WGS) entry which is preliminary data.</text>
</comment>
<evidence type="ECO:0000259" key="9">
    <source>
        <dbReference type="PROSITE" id="PS00623"/>
    </source>
</evidence>
<dbReference type="SUPFAM" id="SSF51905">
    <property type="entry name" value="FAD/NAD(P)-binding domain"/>
    <property type="match status" value="1"/>
</dbReference>
<keyword evidence="5" id="KW-0560">Oxidoreductase</keyword>
<dbReference type="GO" id="GO:0044550">
    <property type="term" value="P:secondary metabolite biosynthetic process"/>
    <property type="evidence" value="ECO:0007669"/>
    <property type="project" value="TreeGrafter"/>
</dbReference>
<dbReference type="Gene3D" id="3.50.50.60">
    <property type="entry name" value="FAD/NAD(P)-binding domain"/>
    <property type="match status" value="1"/>
</dbReference>
<feature type="domain" description="Glucose-methanol-choline oxidoreductase N-terminal" evidence="10">
    <location>
        <begin position="291"/>
        <end position="305"/>
    </location>
</feature>
<protein>
    <recommendedName>
        <fullName evidence="9 10">Glucose-methanol-choline oxidoreductase N-terminal domain-containing protein</fullName>
    </recommendedName>
</protein>
<dbReference type="Pfam" id="PF05199">
    <property type="entry name" value="GMC_oxred_C"/>
    <property type="match status" value="1"/>
</dbReference>
<dbReference type="PROSITE" id="PS00624">
    <property type="entry name" value="GMC_OXRED_2"/>
    <property type="match status" value="1"/>
</dbReference>
<evidence type="ECO:0000256" key="1">
    <source>
        <dbReference type="ARBA" id="ARBA00001974"/>
    </source>
</evidence>
<comment type="similarity">
    <text evidence="2 7">Belongs to the GMC oxidoreductase family.</text>
</comment>
<dbReference type="Pfam" id="PF00732">
    <property type="entry name" value="GMC_oxred_N"/>
    <property type="match status" value="1"/>
</dbReference>
<organism evidence="11 12">
    <name type="scientific">Podospora australis</name>
    <dbReference type="NCBI Taxonomy" id="1536484"/>
    <lineage>
        <taxon>Eukaryota</taxon>
        <taxon>Fungi</taxon>
        <taxon>Dikarya</taxon>
        <taxon>Ascomycota</taxon>
        <taxon>Pezizomycotina</taxon>
        <taxon>Sordariomycetes</taxon>
        <taxon>Sordariomycetidae</taxon>
        <taxon>Sordariales</taxon>
        <taxon>Podosporaceae</taxon>
        <taxon>Podospora</taxon>
    </lineage>
</organism>
<sequence>MVALWLTLALVVSLSGVNSSPSSTIRNSYDYIIVGGGTAGLTVGDRLSESGQYSVLVVEYGHLQPDGFVSGQTTYNITSAPVLDLKNRSFPVEVGCIVGGSSAVNGMIFQRGSASDYNIWGELDGGKGSTWNWPNLLGYFKKGIQLTPPKPEIPAAFNLTYDTQYWGQNLTTNHTIFATYGNVIKPAVYPAYQTIKQIPGMNLPPDGGSGQLGMFYALTSSNPYTGQRSYSRTGHWDGLNRPNYHLLTATRVNKVVIEGGRAVGVQITPRGGKKSSSSVIKIRKEVIVAAGAIHTPHVLQLSGIGPADVLRRAKIPVKVDLPGVGSNFQDHTFIPSVSFRLNSPLPVPPSLIEATNSIIPDFLGNTSLGISIGLPAISPTRFASIASAFEAQSPAQYLPKNTHPTIIAGYQQQKRIYSREMRRNDLSFIRLAVVFALSGPDPLVLSWQPINIHPLSRGTVLLNTTHPEGEPVVSYRANSNPLDFDLVIEQIGFLRRMAAAFNATMLVPGPEVTDANIKEWLRGQIVPSVYHPVGTAPKMPREWGGVVEEDLKVYGVRALRVVDASVFPTLVGATTSMSVYAVAEKVSFFLDNSLL</sequence>
<feature type="binding site" evidence="6">
    <location>
        <position position="252"/>
    </location>
    <ligand>
        <name>FAD</name>
        <dbReference type="ChEBI" id="CHEBI:57692"/>
    </ligand>
</feature>
<evidence type="ECO:0000256" key="3">
    <source>
        <dbReference type="ARBA" id="ARBA00022630"/>
    </source>
</evidence>
<dbReference type="InterPro" id="IPR000172">
    <property type="entry name" value="GMC_OxRdtase_N"/>
</dbReference>
<feature type="chain" id="PRO_5042905187" description="Glucose-methanol-choline oxidoreductase N-terminal domain-containing protein" evidence="8">
    <location>
        <begin position="20"/>
        <end position="595"/>
    </location>
</feature>
<dbReference type="PANTHER" id="PTHR11552">
    <property type="entry name" value="GLUCOSE-METHANOL-CHOLINE GMC OXIDOREDUCTASE"/>
    <property type="match status" value="1"/>
</dbReference>
<evidence type="ECO:0000256" key="8">
    <source>
        <dbReference type="SAM" id="SignalP"/>
    </source>
</evidence>
<evidence type="ECO:0000256" key="4">
    <source>
        <dbReference type="ARBA" id="ARBA00022827"/>
    </source>
</evidence>
<proteinExistence type="inferred from homology"/>
<dbReference type="Gene3D" id="4.10.450.10">
    <property type="entry name" value="Glucose Oxidase, domain 2"/>
    <property type="match status" value="1"/>
</dbReference>
<dbReference type="InterPro" id="IPR036188">
    <property type="entry name" value="FAD/NAD-bd_sf"/>
</dbReference>
<evidence type="ECO:0000313" key="12">
    <source>
        <dbReference type="Proteomes" id="UP001302126"/>
    </source>
</evidence>
<name>A0AAN6WSV0_9PEZI</name>
<keyword evidence="3 7" id="KW-0285">Flavoprotein</keyword>
<accession>A0AAN6WSV0</accession>
<comment type="cofactor">
    <cofactor evidence="1 6">
        <name>FAD</name>
        <dbReference type="ChEBI" id="CHEBI:57692"/>
    </cofactor>
</comment>
<dbReference type="GO" id="GO:0016614">
    <property type="term" value="F:oxidoreductase activity, acting on CH-OH group of donors"/>
    <property type="evidence" value="ECO:0007669"/>
    <property type="project" value="InterPro"/>
</dbReference>
<dbReference type="AlphaFoldDB" id="A0AAN6WSV0"/>
<evidence type="ECO:0000259" key="10">
    <source>
        <dbReference type="PROSITE" id="PS00624"/>
    </source>
</evidence>
<dbReference type="PIRSF" id="PIRSF000137">
    <property type="entry name" value="Alcohol_oxidase"/>
    <property type="match status" value="1"/>
</dbReference>
<evidence type="ECO:0000256" key="5">
    <source>
        <dbReference type="ARBA" id="ARBA00023002"/>
    </source>
</evidence>
<keyword evidence="4 6" id="KW-0274">FAD</keyword>
<keyword evidence="8" id="KW-0732">Signal</keyword>
<dbReference type="Gene3D" id="3.30.560.10">
    <property type="entry name" value="Glucose Oxidase, domain 3"/>
    <property type="match status" value="1"/>
</dbReference>